<dbReference type="InterPro" id="IPR011037">
    <property type="entry name" value="Pyrv_Knase-like_insert_dom_sf"/>
</dbReference>
<evidence type="ECO:0000259" key="17">
    <source>
        <dbReference type="Pfam" id="PF00224"/>
    </source>
</evidence>
<dbReference type="GO" id="GO:0016301">
    <property type="term" value="F:kinase activity"/>
    <property type="evidence" value="ECO:0007669"/>
    <property type="project" value="UniProtKB-KW"/>
</dbReference>
<evidence type="ECO:0000313" key="20">
    <source>
        <dbReference type="Proteomes" id="UP001165962"/>
    </source>
</evidence>
<comment type="catalytic activity">
    <reaction evidence="16">
        <text>pyruvate + ATP = phosphoenolpyruvate + ADP + H(+)</text>
        <dbReference type="Rhea" id="RHEA:18157"/>
        <dbReference type="ChEBI" id="CHEBI:15361"/>
        <dbReference type="ChEBI" id="CHEBI:15378"/>
        <dbReference type="ChEBI" id="CHEBI:30616"/>
        <dbReference type="ChEBI" id="CHEBI:58702"/>
        <dbReference type="ChEBI" id="CHEBI:456216"/>
        <dbReference type="EC" id="2.7.1.40"/>
    </reaction>
</comment>
<dbReference type="NCBIfam" id="NF004978">
    <property type="entry name" value="PRK06354.1"/>
    <property type="match status" value="1"/>
</dbReference>
<organism evidence="19 20">
    <name type="scientific">Paenibacillus agricola</name>
    <dbReference type="NCBI Taxonomy" id="2716264"/>
    <lineage>
        <taxon>Bacteria</taxon>
        <taxon>Bacillati</taxon>
        <taxon>Bacillota</taxon>
        <taxon>Bacilli</taxon>
        <taxon>Bacillales</taxon>
        <taxon>Paenibacillaceae</taxon>
        <taxon>Paenibacillus</taxon>
    </lineage>
</organism>
<dbReference type="InterPro" id="IPR036918">
    <property type="entry name" value="Pyrv_Knase_C_sf"/>
</dbReference>
<proteinExistence type="inferred from homology"/>
<dbReference type="InterPro" id="IPR040442">
    <property type="entry name" value="Pyrv_kinase-like_dom_sf"/>
</dbReference>
<dbReference type="Pfam" id="PF02887">
    <property type="entry name" value="PK_C"/>
    <property type="match status" value="1"/>
</dbReference>
<feature type="domain" description="Pyruvate kinase barrel" evidence="17">
    <location>
        <begin position="4"/>
        <end position="325"/>
    </location>
</feature>
<keyword evidence="9 16" id="KW-0418">Kinase</keyword>
<dbReference type="SUPFAM" id="SSF52935">
    <property type="entry name" value="PK C-terminal domain-like"/>
    <property type="match status" value="1"/>
</dbReference>
<dbReference type="PRINTS" id="PR01050">
    <property type="entry name" value="PYRUVTKNASE"/>
</dbReference>
<comment type="caution">
    <text evidence="19">The sequence shown here is derived from an EMBL/GenBank/DDBJ whole genome shotgun (WGS) entry which is preliminary data.</text>
</comment>
<evidence type="ECO:0000256" key="6">
    <source>
        <dbReference type="ARBA" id="ARBA00022679"/>
    </source>
</evidence>
<keyword evidence="10" id="KW-0067">ATP-binding</keyword>
<sequence>MIQRKTKIMCTMGPACDSVEMLKKLILAGMSAARLNMAHGDLEEHKGRIDRVRQAAKELGATVSILMDIKGPEIRTGVLLEPSYELKTDAALTLTTKQIKGDASRISVSYEDLTRDLKPGSRILIDDGLIELQVETIEDTEIHCRVLNGGLIKSRKGVNLPGIHTSLPGVTERDVMHIEFGIEQDIDIIAASFVRKASDIIEIRRILEEREASHIQIISKIENQEGVDNLDAILEVSDGLMVARGDLGVEIPVEDVPIIQKQMIRKGNAVGKPIITATHMLDSMQYNPRPTRAEASDVANAVYDGTDVLMLSGETAAGKYPLEAVRMMAAIAANIEEVLPYRDMLRIKAAEQKATITEVISQSAVSASLDLDAKAIIVSTSSGFSARMVAKYRPQSPIIAVTTSERIQRRLSLCWGVIPVLGTAISSTDEMFQSAIGSALKSDLVAKGDLVVVSAGVPVGEAGSTNLIKIQHIE</sequence>
<evidence type="ECO:0000256" key="7">
    <source>
        <dbReference type="ARBA" id="ARBA00022723"/>
    </source>
</evidence>
<dbReference type="InterPro" id="IPR001697">
    <property type="entry name" value="Pyr_Knase"/>
</dbReference>
<keyword evidence="12" id="KW-0630">Potassium</keyword>
<name>A0ABX0J1S7_9BACL</name>
<comment type="pathway">
    <text evidence="2 16">Carbohydrate degradation; glycolysis; pyruvate from D-glyceraldehyde 3-phosphate: step 5/5.</text>
</comment>
<evidence type="ECO:0000256" key="3">
    <source>
        <dbReference type="ARBA" id="ARBA00008663"/>
    </source>
</evidence>
<keyword evidence="20" id="KW-1185">Reference proteome</keyword>
<dbReference type="NCBIfam" id="NF004491">
    <property type="entry name" value="PRK05826.1"/>
    <property type="match status" value="1"/>
</dbReference>
<dbReference type="Proteomes" id="UP001165962">
    <property type="component" value="Unassembled WGS sequence"/>
</dbReference>
<dbReference type="InterPro" id="IPR018209">
    <property type="entry name" value="Pyrv_Knase_AS"/>
</dbReference>
<keyword evidence="13 16" id="KW-0324">Glycolysis</keyword>
<dbReference type="Pfam" id="PF00224">
    <property type="entry name" value="PK"/>
    <property type="match status" value="1"/>
</dbReference>
<keyword evidence="7" id="KW-0479">Metal-binding</keyword>
<evidence type="ECO:0000256" key="11">
    <source>
        <dbReference type="ARBA" id="ARBA00022842"/>
    </source>
</evidence>
<dbReference type="PANTHER" id="PTHR11817">
    <property type="entry name" value="PYRUVATE KINASE"/>
    <property type="match status" value="1"/>
</dbReference>
<evidence type="ECO:0000256" key="9">
    <source>
        <dbReference type="ARBA" id="ARBA00022777"/>
    </source>
</evidence>
<keyword evidence="14 19" id="KW-0670">Pyruvate</keyword>
<dbReference type="EC" id="2.7.1.40" evidence="4 15"/>
<evidence type="ECO:0000259" key="18">
    <source>
        <dbReference type="Pfam" id="PF02887"/>
    </source>
</evidence>
<dbReference type="Gene3D" id="3.20.20.60">
    <property type="entry name" value="Phosphoenolpyruvate-binding domains"/>
    <property type="match status" value="1"/>
</dbReference>
<evidence type="ECO:0000256" key="1">
    <source>
        <dbReference type="ARBA" id="ARBA00001958"/>
    </source>
</evidence>
<dbReference type="SUPFAM" id="SSF51621">
    <property type="entry name" value="Phosphoenolpyruvate/pyruvate domain"/>
    <property type="match status" value="1"/>
</dbReference>
<keyword evidence="8" id="KW-0547">Nucleotide-binding</keyword>
<evidence type="ECO:0000256" key="15">
    <source>
        <dbReference type="NCBIfam" id="TIGR01064"/>
    </source>
</evidence>
<evidence type="ECO:0000256" key="14">
    <source>
        <dbReference type="ARBA" id="ARBA00023317"/>
    </source>
</evidence>
<keyword evidence="11 16" id="KW-0460">Magnesium</keyword>
<evidence type="ECO:0000256" key="16">
    <source>
        <dbReference type="RuleBase" id="RU000504"/>
    </source>
</evidence>
<dbReference type="Gene3D" id="2.40.33.10">
    <property type="entry name" value="PK beta-barrel domain-like"/>
    <property type="match status" value="1"/>
</dbReference>
<accession>A0ABX0J1S7</accession>
<dbReference type="InterPro" id="IPR015813">
    <property type="entry name" value="Pyrv/PenolPyrv_kinase-like_dom"/>
</dbReference>
<evidence type="ECO:0000313" key="19">
    <source>
        <dbReference type="EMBL" id="NHN30230.1"/>
    </source>
</evidence>
<dbReference type="GO" id="GO:0004743">
    <property type="term" value="F:pyruvate kinase activity"/>
    <property type="evidence" value="ECO:0007669"/>
    <property type="project" value="UniProtKB-EC"/>
</dbReference>
<evidence type="ECO:0000256" key="13">
    <source>
        <dbReference type="ARBA" id="ARBA00023152"/>
    </source>
</evidence>
<evidence type="ECO:0000256" key="2">
    <source>
        <dbReference type="ARBA" id="ARBA00004997"/>
    </source>
</evidence>
<dbReference type="Gene3D" id="3.40.1380.20">
    <property type="entry name" value="Pyruvate kinase, C-terminal domain"/>
    <property type="match status" value="1"/>
</dbReference>
<dbReference type="NCBIfam" id="TIGR01064">
    <property type="entry name" value="pyruv_kin"/>
    <property type="match status" value="1"/>
</dbReference>
<dbReference type="InterPro" id="IPR015806">
    <property type="entry name" value="Pyrv_Knase_insert_dom_sf"/>
</dbReference>
<comment type="similarity">
    <text evidence="3 16">Belongs to the pyruvate kinase family.</text>
</comment>
<reference evidence="19" key="1">
    <citation type="submission" date="2020-03" db="EMBL/GenBank/DDBJ databases">
        <title>Draft sequencing of Paenibacilllus sp. S3N08.</title>
        <authorList>
            <person name="Kim D.-U."/>
        </authorList>
    </citation>
    <scope>NUCLEOTIDE SEQUENCE</scope>
    <source>
        <strain evidence="19">S3N08</strain>
    </source>
</reference>
<dbReference type="RefSeq" id="WP_166149007.1">
    <property type="nucleotide sequence ID" value="NZ_JAAOIW010000003.1"/>
</dbReference>
<evidence type="ECO:0000256" key="8">
    <source>
        <dbReference type="ARBA" id="ARBA00022741"/>
    </source>
</evidence>
<gene>
    <name evidence="19" type="primary">pyk</name>
    <name evidence="19" type="ORF">G9U52_10330</name>
</gene>
<feature type="domain" description="Pyruvate kinase C-terminal" evidence="18">
    <location>
        <begin position="358"/>
        <end position="470"/>
    </location>
</feature>
<dbReference type="InterPro" id="IPR015793">
    <property type="entry name" value="Pyrv_Knase_brl"/>
</dbReference>
<dbReference type="PROSITE" id="PS00110">
    <property type="entry name" value="PYRUVATE_KINASE"/>
    <property type="match status" value="1"/>
</dbReference>
<keyword evidence="6 16" id="KW-0808">Transferase</keyword>
<dbReference type="InterPro" id="IPR015795">
    <property type="entry name" value="Pyrv_Knase_C"/>
</dbReference>
<evidence type="ECO:0000256" key="4">
    <source>
        <dbReference type="ARBA" id="ARBA00012142"/>
    </source>
</evidence>
<comment type="cofactor">
    <cofactor evidence="1">
        <name>K(+)</name>
        <dbReference type="ChEBI" id="CHEBI:29103"/>
    </cofactor>
</comment>
<evidence type="ECO:0000256" key="12">
    <source>
        <dbReference type="ARBA" id="ARBA00022958"/>
    </source>
</evidence>
<dbReference type="EMBL" id="JAAOIW010000003">
    <property type="protein sequence ID" value="NHN30230.1"/>
    <property type="molecule type" value="Genomic_DNA"/>
</dbReference>
<dbReference type="SUPFAM" id="SSF50800">
    <property type="entry name" value="PK beta-barrel domain-like"/>
    <property type="match status" value="1"/>
</dbReference>
<evidence type="ECO:0000256" key="5">
    <source>
        <dbReference type="ARBA" id="ARBA00018587"/>
    </source>
</evidence>
<evidence type="ECO:0000256" key="10">
    <source>
        <dbReference type="ARBA" id="ARBA00022840"/>
    </source>
</evidence>
<protein>
    <recommendedName>
        <fullName evidence="5 15">Pyruvate kinase</fullName>
        <ecNumber evidence="4 15">2.7.1.40</ecNumber>
    </recommendedName>
</protein>